<dbReference type="RefSeq" id="WP_160558877.1">
    <property type="nucleotide sequence ID" value="NZ_QZDT01000004.1"/>
</dbReference>
<accession>A0A9X5GQZ0</accession>
<feature type="domain" description="Fibronectin type III-like" evidence="7">
    <location>
        <begin position="659"/>
        <end position="728"/>
    </location>
</feature>
<dbReference type="SUPFAM" id="SSF51445">
    <property type="entry name" value="(Trans)glycosidases"/>
    <property type="match status" value="1"/>
</dbReference>
<evidence type="ECO:0000256" key="2">
    <source>
        <dbReference type="ARBA" id="ARBA00005336"/>
    </source>
</evidence>
<dbReference type="InterPro" id="IPR051915">
    <property type="entry name" value="Cellulose_Degrad_GH3"/>
</dbReference>
<keyword evidence="6" id="KW-0326">Glycosidase</keyword>
<evidence type="ECO:0000256" key="5">
    <source>
        <dbReference type="ARBA" id="ARBA00022801"/>
    </source>
</evidence>
<sequence>MKREDLKALLEDMSLQEKVDQMMQLMGVFYLDDAEGVLTGPARQLGVGEEDFWMAGSILGTYGAEQLMAIQRKYMEKQPHHIPMLFMMDVIHGMKTIFPMPLAQGATFEPELSGKCASAAAKEAAVSGLHVTFSPMVDLVRDARWGRVMESTGEDPYLNGLFAKAQVEGFQGDDMGKPYKVCSCVKHFAAYGGAQAGRDYNTVELSEHTLREFYLPSYKAGIDAGVGMVMTSFNTVNGIPASTNRWLMRDILRGEMGFDGVLISDFSAILETVAHGHSEDEADAAKKALEAGVDIDMMTSVYAANLCRLVEEGTVSEALIDESVMRILELKNKLGLFENPYKDANSEEEKTIILCDEHRKLAREAAGKSFVLLKNEGLLPIDMGKKAAFVGPYTNCKEIISSWAVTGDTSACVTIEEAAKEVFDLTRTSFHQGCQILANDYHLTGFGNLGESVPKELSEEEQKKMFEEALTAAKEADLVVMPLGEHFLQSGEATSRAMIDIPEIQMNLFREVAKVNDNIVVVLFNGRPLDLREISKTAKAILDVWFPGTEGGHAIVDALTGKINPSGKLPMSFPYCVGQVPVHYNEYATGRPNLEGMQERFKSKYIDIPNEPLYPFGYGLSYTNFEISPVTISKDIVTDGQSIKASVTVKNIGQVEGTEVIQLYIQDVAASVVRPVKELKGFEKVKLCPNEEKQVEFTIDEPMLRFLRADGTVGSDEGKFRIWIGSNSDTKNEAVFNCRK</sequence>
<dbReference type="PRINTS" id="PR00133">
    <property type="entry name" value="GLHYDRLASE3"/>
</dbReference>
<evidence type="ECO:0000313" key="9">
    <source>
        <dbReference type="Proteomes" id="UP001154420"/>
    </source>
</evidence>
<comment type="catalytic activity">
    <reaction evidence="1">
        <text>Hydrolysis of terminal, non-reducing beta-D-glucosyl residues with release of beta-D-glucose.</text>
        <dbReference type="EC" id="3.2.1.21"/>
    </reaction>
</comment>
<dbReference type="SMART" id="SM01217">
    <property type="entry name" value="Fn3_like"/>
    <property type="match status" value="1"/>
</dbReference>
<comment type="caution">
    <text evidence="8">The sequence shown here is derived from an EMBL/GenBank/DDBJ whole genome shotgun (WGS) entry which is preliminary data.</text>
</comment>
<dbReference type="Pfam" id="PF00933">
    <property type="entry name" value="Glyco_hydro_3"/>
    <property type="match status" value="1"/>
</dbReference>
<dbReference type="PANTHER" id="PTHR30620:SF16">
    <property type="entry name" value="LYSOSOMAL BETA GLUCOSIDASE"/>
    <property type="match status" value="1"/>
</dbReference>
<evidence type="ECO:0000313" key="8">
    <source>
        <dbReference type="EMBL" id="NBJ91794.1"/>
    </source>
</evidence>
<dbReference type="Gene3D" id="3.20.20.300">
    <property type="entry name" value="Glycoside hydrolase, family 3, N-terminal domain"/>
    <property type="match status" value="1"/>
</dbReference>
<protein>
    <recommendedName>
        <fullName evidence="3">beta-glucosidase</fullName>
        <ecNumber evidence="3">3.2.1.21</ecNumber>
    </recommendedName>
</protein>
<evidence type="ECO:0000256" key="3">
    <source>
        <dbReference type="ARBA" id="ARBA00012744"/>
    </source>
</evidence>
<dbReference type="OrthoDB" id="9758670at2"/>
<dbReference type="EMBL" id="QZDT01000004">
    <property type="protein sequence ID" value="NBJ91794.1"/>
    <property type="molecule type" value="Genomic_DNA"/>
</dbReference>
<dbReference type="FunFam" id="2.60.40.10:FF:000495">
    <property type="entry name" value="Periplasmic beta-glucosidase"/>
    <property type="match status" value="1"/>
</dbReference>
<evidence type="ECO:0000256" key="4">
    <source>
        <dbReference type="ARBA" id="ARBA00022729"/>
    </source>
</evidence>
<dbReference type="InterPro" id="IPR036962">
    <property type="entry name" value="Glyco_hydro_3_N_sf"/>
</dbReference>
<dbReference type="NCBIfam" id="NF011678">
    <property type="entry name" value="PRK15098.1"/>
    <property type="match status" value="1"/>
</dbReference>
<dbReference type="Pfam" id="PF14310">
    <property type="entry name" value="Fn3-like"/>
    <property type="match status" value="1"/>
</dbReference>
<dbReference type="Gene3D" id="3.40.50.1700">
    <property type="entry name" value="Glycoside hydrolase family 3 C-terminal domain"/>
    <property type="match status" value="1"/>
</dbReference>
<evidence type="ECO:0000256" key="1">
    <source>
        <dbReference type="ARBA" id="ARBA00000448"/>
    </source>
</evidence>
<evidence type="ECO:0000256" key="6">
    <source>
        <dbReference type="ARBA" id="ARBA00023295"/>
    </source>
</evidence>
<dbReference type="InterPro" id="IPR001764">
    <property type="entry name" value="Glyco_hydro_3_N"/>
</dbReference>
<dbReference type="AlphaFoldDB" id="A0A9X5GQZ0"/>
<gene>
    <name evidence="8" type="primary">bglX</name>
    <name evidence="8" type="ORF">D5281_04105</name>
</gene>
<dbReference type="Proteomes" id="UP001154420">
    <property type="component" value="Unassembled WGS sequence"/>
</dbReference>
<dbReference type="GO" id="GO:0009251">
    <property type="term" value="P:glucan catabolic process"/>
    <property type="evidence" value="ECO:0007669"/>
    <property type="project" value="TreeGrafter"/>
</dbReference>
<keyword evidence="4" id="KW-0732">Signal</keyword>
<reference evidence="8" key="1">
    <citation type="submission" date="2018-09" db="EMBL/GenBank/DDBJ databases">
        <title>Murine metabolic-syndrome-specific gut microbial biobank.</title>
        <authorList>
            <person name="Liu C."/>
        </authorList>
    </citation>
    <scope>NUCLEOTIDE SEQUENCE</scope>
    <source>
        <strain evidence="8">D42-62</strain>
    </source>
</reference>
<name>A0A9X5GQZ0_9FIRM</name>
<dbReference type="InterPro" id="IPR017853">
    <property type="entry name" value="GH"/>
</dbReference>
<comment type="similarity">
    <text evidence="2">Belongs to the glycosyl hydrolase 3 family.</text>
</comment>
<evidence type="ECO:0000259" key="7">
    <source>
        <dbReference type="SMART" id="SM01217"/>
    </source>
</evidence>
<dbReference type="PANTHER" id="PTHR30620">
    <property type="entry name" value="PERIPLASMIC BETA-GLUCOSIDASE-RELATED"/>
    <property type="match status" value="1"/>
</dbReference>
<keyword evidence="5" id="KW-0378">Hydrolase</keyword>
<dbReference type="SUPFAM" id="SSF52279">
    <property type="entry name" value="Beta-D-glucan exohydrolase, C-terminal domain"/>
    <property type="match status" value="1"/>
</dbReference>
<organism evidence="8 9">
    <name type="scientific">Parablautia muri</name>
    <dbReference type="NCBI Taxonomy" id="2320879"/>
    <lineage>
        <taxon>Bacteria</taxon>
        <taxon>Bacillati</taxon>
        <taxon>Bacillota</taxon>
        <taxon>Clostridia</taxon>
        <taxon>Lachnospirales</taxon>
        <taxon>Lachnospiraceae</taxon>
        <taxon>Parablautia</taxon>
    </lineage>
</organism>
<dbReference type="InterPro" id="IPR013783">
    <property type="entry name" value="Ig-like_fold"/>
</dbReference>
<dbReference type="EC" id="3.2.1.21" evidence="3"/>
<dbReference type="InterPro" id="IPR002772">
    <property type="entry name" value="Glyco_hydro_3_C"/>
</dbReference>
<dbReference type="InterPro" id="IPR036881">
    <property type="entry name" value="Glyco_hydro_3_C_sf"/>
</dbReference>
<proteinExistence type="inferred from homology"/>
<dbReference type="Gene3D" id="2.60.40.10">
    <property type="entry name" value="Immunoglobulins"/>
    <property type="match status" value="1"/>
</dbReference>
<dbReference type="InterPro" id="IPR026891">
    <property type="entry name" value="Fn3-like"/>
</dbReference>
<dbReference type="Pfam" id="PF01915">
    <property type="entry name" value="Glyco_hydro_3_C"/>
    <property type="match status" value="1"/>
</dbReference>
<dbReference type="GO" id="GO:0008422">
    <property type="term" value="F:beta-glucosidase activity"/>
    <property type="evidence" value="ECO:0007669"/>
    <property type="project" value="UniProtKB-EC"/>
</dbReference>
<keyword evidence="9" id="KW-1185">Reference proteome</keyword>